<accession>A0A9D4DN98</accession>
<sequence>MNLIQQTNHRRIPTAADYAPLIHLGMESNVMDRPGVSDDAKESTSATTTLLRDCE</sequence>
<dbReference type="Proteomes" id="UP000828390">
    <property type="component" value="Unassembled WGS sequence"/>
</dbReference>
<feature type="region of interest" description="Disordered" evidence="1">
    <location>
        <begin position="30"/>
        <end position="55"/>
    </location>
</feature>
<evidence type="ECO:0000256" key="1">
    <source>
        <dbReference type="SAM" id="MobiDB-lite"/>
    </source>
</evidence>
<organism evidence="2 3">
    <name type="scientific">Dreissena polymorpha</name>
    <name type="common">Zebra mussel</name>
    <name type="synonym">Mytilus polymorpha</name>
    <dbReference type="NCBI Taxonomy" id="45954"/>
    <lineage>
        <taxon>Eukaryota</taxon>
        <taxon>Metazoa</taxon>
        <taxon>Spiralia</taxon>
        <taxon>Lophotrochozoa</taxon>
        <taxon>Mollusca</taxon>
        <taxon>Bivalvia</taxon>
        <taxon>Autobranchia</taxon>
        <taxon>Heteroconchia</taxon>
        <taxon>Euheterodonta</taxon>
        <taxon>Imparidentia</taxon>
        <taxon>Neoheterodontei</taxon>
        <taxon>Myida</taxon>
        <taxon>Dreissenoidea</taxon>
        <taxon>Dreissenidae</taxon>
        <taxon>Dreissena</taxon>
    </lineage>
</organism>
<dbReference type="EMBL" id="JAIWYP010000010">
    <property type="protein sequence ID" value="KAH3751590.1"/>
    <property type="molecule type" value="Genomic_DNA"/>
</dbReference>
<comment type="caution">
    <text evidence="2">The sequence shown here is derived from an EMBL/GenBank/DDBJ whole genome shotgun (WGS) entry which is preliminary data.</text>
</comment>
<keyword evidence="3" id="KW-1185">Reference proteome</keyword>
<reference evidence="2" key="1">
    <citation type="journal article" date="2019" name="bioRxiv">
        <title>The Genome of the Zebra Mussel, Dreissena polymorpha: A Resource for Invasive Species Research.</title>
        <authorList>
            <person name="McCartney M.A."/>
            <person name="Auch B."/>
            <person name="Kono T."/>
            <person name="Mallez S."/>
            <person name="Zhang Y."/>
            <person name="Obille A."/>
            <person name="Becker A."/>
            <person name="Abrahante J.E."/>
            <person name="Garbe J."/>
            <person name="Badalamenti J.P."/>
            <person name="Herman A."/>
            <person name="Mangelson H."/>
            <person name="Liachko I."/>
            <person name="Sullivan S."/>
            <person name="Sone E.D."/>
            <person name="Koren S."/>
            <person name="Silverstein K.A.T."/>
            <person name="Beckman K.B."/>
            <person name="Gohl D.M."/>
        </authorList>
    </citation>
    <scope>NUCLEOTIDE SEQUENCE</scope>
    <source>
        <strain evidence="2">Duluth1</strain>
        <tissue evidence="2">Whole animal</tissue>
    </source>
</reference>
<gene>
    <name evidence="2" type="ORF">DPMN_186158</name>
</gene>
<evidence type="ECO:0000313" key="3">
    <source>
        <dbReference type="Proteomes" id="UP000828390"/>
    </source>
</evidence>
<name>A0A9D4DN98_DREPO</name>
<dbReference type="AlphaFoldDB" id="A0A9D4DN98"/>
<feature type="compositionally biased region" description="Polar residues" evidence="1">
    <location>
        <begin position="43"/>
        <end position="55"/>
    </location>
</feature>
<reference evidence="2" key="2">
    <citation type="submission" date="2020-11" db="EMBL/GenBank/DDBJ databases">
        <authorList>
            <person name="McCartney M.A."/>
            <person name="Auch B."/>
            <person name="Kono T."/>
            <person name="Mallez S."/>
            <person name="Becker A."/>
            <person name="Gohl D.M."/>
            <person name="Silverstein K.A.T."/>
            <person name="Koren S."/>
            <person name="Bechman K.B."/>
            <person name="Herman A."/>
            <person name="Abrahante J.E."/>
            <person name="Garbe J."/>
        </authorList>
    </citation>
    <scope>NUCLEOTIDE SEQUENCE</scope>
    <source>
        <strain evidence="2">Duluth1</strain>
        <tissue evidence="2">Whole animal</tissue>
    </source>
</reference>
<protein>
    <submittedName>
        <fullName evidence="2">Uncharacterized protein</fullName>
    </submittedName>
</protein>
<evidence type="ECO:0000313" key="2">
    <source>
        <dbReference type="EMBL" id="KAH3751590.1"/>
    </source>
</evidence>
<proteinExistence type="predicted"/>